<dbReference type="Proteomes" id="UP000013827">
    <property type="component" value="Unassembled WGS sequence"/>
</dbReference>
<dbReference type="PaxDb" id="2903-EOD09488"/>
<keyword evidence="3" id="KW-1185">Reference proteome</keyword>
<dbReference type="HOGENOM" id="CLU_1725742_0_0_1"/>
<protein>
    <recommendedName>
        <fullName evidence="4">NnrU domain-containing protein</fullName>
    </recommendedName>
</protein>
<dbReference type="RefSeq" id="XP_005761917.1">
    <property type="nucleotide sequence ID" value="XM_005761860.1"/>
</dbReference>
<dbReference type="EnsemblProtists" id="EOD09488">
    <property type="protein sequence ID" value="EOD09488"/>
    <property type="gene ID" value="EMIHUDRAFT_432871"/>
</dbReference>
<dbReference type="KEGG" id="ehx:EMIHUDRAFT_432871"/>
<proteinExistence type="predicted"/>
<feature type="transmembrane region" description="Helical" evidence="1">
    <location>
        <begin position="46"/>
        <end position="67"/>
    </location>
</feature>
<evidence type="ECO:0008006" key="4">
    <source>
        <dbReference type="Google" id="ProtNLM"/>
    </source>
</evidence>
<evidence type="ECO:0000313" key="3">
    <source>
        <dbReference type="Proteomes" id="UP000013827"/>
    </source>
</evidence>
<reference evidence="2" key="2">
    <citation type="submission" date="2024-10" db="UniProtKB">
        <authorList>
            <consortium name="EnsemblProtists"/>
        </authorList>
    </citation>
    <scope>IDENTIFICATION</scope>
</reference>
<accession>A0A0D3IE03</accession>
<reference evidence="3" key="1">
    <citation type="journal article" date="2013" name="Nature">
        <title>Pan genome of the phytoplankton Emiliania underpins its global distribution.</title>
        <authorList>
            <person name="Read B.A."/>
            <person name="Kegel J."/>
            <person name="Klute M.J."/>
            <person name="Kuo A."/>
            <person name="Lefebvre S.C."/>
            <person name="Maumus F."/>
            <person name="Mayer C."/>
            <person name="Miller J."/>
            <person name="Monier A."/>
            <person name="Salamov A."/>
            <person name="Young J."/>
            <person name="Aguilar M."/>
            <person name="Claverie J.M."/>
            <person name="Frickenhaus S."/>
            <person name="Gonzalez K."/>
            <person name="Herman E.K."/>
            <person name="Lin Y.C."/>
            <person name="Napier J."/>
            <person name="Ogata H."/>
            <person name="Sarno A.F."/>
            <person name="Shmutz J."/>
            <person name="Schroeder D."/>
            <person name="de Vargas C."/>
            <person name="Verret F."/>
            <person name="von Dassow P."/>
            <person name="Valentin K."/>
            <person name="Van de Peer Y."/>
            <person name="Wheeler G."/>
            <person name="Dacks J.B."/>
            <person name="Delwiche C.F."/>
            <person name="Dyhrman S.T."/>
            <person name="Glockner G."/>
            <person name="John U."/>
            <person name="Richards T."/>
            <person name="Worden A.Z."/>
            <person name="Zhang X."/>
            <person name="Grigoriev I.V."/>
            <person name="Allen A.E."/>
            <person name="Bidle K."/>
            <person name="Borodovsky M."/>
            <person name="Bowler C."/>
            <person name="Brownlee C."/>
            <person name="Cock J.M."/>
            <person name="Elias M."/>
            <person name="Gladyshev V.N."/>
            <person name="Groth M."/>
            <person name="Guda C."/>
            <person name="Hadaegh A."/>
            <person name="Iglesias-Rodriguez M.D."/>
            <person name="Jenkins J."/>
            <person name="Jones B.M."/>
            <person name="Lawson T."/>
            <person name="Leese F."/>
            <person name="Lindquist E."/>
            <person name="Lobanov A."/>
            <person name="Lomsadze A."/>
            <person name="Malik S.B."/>
            <person name="Marsh M.E."/>
            <person name="Mackinder L."/>
            <person name="Mock T."/>
            <person name="Mueller-Roeber B."/>
            <person name="Pagarete A."/>
            <person name="Parker M."/>
            <person name="Probert I."/>
            <person name="Quesneville H."/>
            <person name="Raines C."/>
            <person name="Rensing S.A."/>
            <person name="Riano-Pachon D.M."/>
            <person name="Richier S."/>
            <person name="Rokitta S."/>
            <person name="Shiraiwa Y."/>
            <person name="Soanes D.M."/>
            <person name="van der Giezen M."/>
            <person name="Wahlund T.M."/>
            <person name="Williams B."/>
            <person name="Wilson W."/>
            <person name="Wolfe G."/>
            <person name="Wurch L.L."/>
        </authorList>
    </citation>
    <scope>NUCLEOTIDE SEQUENCE</scope>
</reference>
<organism evidence="2 3">
    <name type="scientific">Emiliania huxleyi (strain CCMP1516)</name>
    <dbReference type="NCBI Taxonomy" id="280463"/>
    <lineage>
        <taxon>Eukaryota</taxon>
        <taxon>Haptista</taxon>
        <taxon>Haptophyta</taxon>
        <taxon>Prymnesiophyceae</taxon>
        <taxon>Isochrysidales</taxon>
        <taxon>Noelaerhabdaceae</taxon>
        <taxon>Emiliania</taxon>
    </lineage>
</organism>
<keyword evidence="1" id="KW-0812">Transmembrane</keyword>
<keyword evidence="1" id="KW-1133">Transmembrane helix</keyword>
<name>A0A0D3IE03_EMIH1</name>
<evidence type="ECO:0000313" key="2">
    <source>
        <dbReference type="EnsemblProtists" id="EOD09488"/>
    </source>
</evidence>
<evidence type="ECO:0000256" key="1">
    <source>
        <dbReference type="SAM" id="Phobius"/>
    </source>
</evidence>
<sequence length="152" mass="16751">MPWVPILIFLRKLISPPGFDYAKKAATQDRADVLPTMLFLAFVPWVAPRAAATAGLITYMCGFGFIYNRDKEDVPRDEFGQIGEIRPYETQPLYLTCALMVGVHFASKALAKRLVARLVGAPDGLESILKASLVPLGLTFCALFTRVSKPFA</sequence>
<dbReference type="GeneID" id="17255627"/>
<keyword evidence="1" id="KW-0472">Membrane</keyword>
<dbReference type="AlphaFoldDB" id="A0A0D3IE03"/>